<dbReference type="InterPro" id="IPR029063">
    <property type="entry name" value="SAM-dependent_MTases_sf"/>
</dbReference>
<dbReference type="Pfam" id="PF20466">
    <property type="entry name" value="MmeI_TRD"/>
    <property type="match status" value="1"/>
</dbReference>
<dbReference type="AlphaFoldDB" id="A0A5C8EF36"/>
<dbReference type="PANTHER" id="PTHR33841:SF1">
    <property type="entry name" value="DNA METHYLTRANSFERASE A"/>
    <property type="match status" value="1"/>
</dbReference>
<evidence type="ECO:0000313" key="8">
    <source>
        <dbReference type="EMBL" id="TXJ35601.1"/>
    </source>
</evidence>
<gene>
    <name evidence="8" type="ORF">EPJ72_12440</name>
</gene>
<feature type="non-terminal residue" evidence="8">
    <location>
        <position position="1"/>
    </location>
</feature>
<evidence type="ECO:0000256" key="4">
    <source>
        <dbReference type="ARBA" id="ARBA00047942"/>
    </source>
</evidence>
<feature type="domain" description="MmeI-like DNA-methyltransferase" evidence="7">
    <location>
        <begin position="2"/>
        <end position="109"/>
    </location>
</feature>
<dbReference type="EMBL" id="SAXY01000075">
    <property type="protein sequence ID" value="TXJ35601.1"/>
    <property type="molecule type" value="Genomic_DNA"/>
</dbReference>
<dbReference type="Pfam" id="PF20467">
    <property type="entry name" value="MmeI_C"/>
    <property type="match status" value="1"/>
</dbReference>
<sequence>KSKEQSEEMKRVFNNMKGYGDLDYVSAWYKKSAEFIKGTKIKAAFVSTNSITQGTQVSILWENLIKDCGVHIHFAHRTFEWNNEAKGKAHVYCVIIGFANFEADKKRLFDYEDIKGEPHEIIAENINPYLIDFENIFIVSRKIPISKVPDAIFDNSPLDDGNFIFETEEEKEEFIKKEPNAEKYIRPLIRSKEYLNNKLSYCLWLENISPAELKKMPLVMERVEKVKQYRLNSTRDATVKLANTPYLFGEIRQPKDNYILIPRVTSERRKYIPFSFFDSNYIPANSCIIIPNAELYHFGVLTSIMHMVWVKYVCGRLKADYRYSKDIVYNNFPWPLSAAPDIKKSIEVSAKAVLDARAMFPDSSLADLYDPLTMPKALIDAHSKLDAEVDKAYGVKKNELKNESDRIKFLFKMYEKYIDNL</sequence>
<keyword evidence="2 8" id="KW-0489">Methyltransferase</keyword>
<dbReference type="InterPro" id="IPR050953">
    <property type="entry name" value="N4_N6_ade-DNA_methylase"/>
</dbReference>
<evidence type="ECO:0000313" key="9">
    <source>
        <dbReference type="Proteomes" id="UP000323176"/>
    </source>
</evidence>
<feature type="domain" description="MmeI-like target recognition" evidence="5">
    <location>
        <begin position="134"/>
        <end position="335"/>
    </location>
</feature>
<feature type="domain" description="MmeI-like C-terminal" evidence="6">
    <location>
        <begin position="341"/>
        <end position="420"/>
    </location>
</feature>
<comment type="caution">
    <text evidence="8">The sequence shown here is derived from an EMBL/GenBank/DDBJ whole genome shotgun (WGS) entry which is preliminary data.</text>
</comment>
<dbReference type="GO" id="GO:0009007">
    <property type="term" value="F:site-specific DNA-methyltransferase (adenine-specific) activity"/>
    <property type="evidence" value="ECO:0007669"/>
    <property type="project" value="UniProtKB-EC"/>
</dbReference>
<dbReference type="Proteomes" id="UP000323176">
    <property type="component" value="Unassembled WGS sequence"/>
</dbReference>
<dbReference type="InterPro" id="IPR046820">
    <property type="entry name" value="MmeI_TRD"/>
</dbReference>
<evidence type="ECO:0000259" key="6">
    <source>
        <dbReference type="Pfam" id="PF20467"/>
    </source>
</evidence>
<evidence type="ECO:0000259" key="7">
    <source>
        <dbReference type="Pfam" id="PF20473"/>
    </source>
</evidence>
<evidence type="ECO:0000256" key="1">
    <source>
        <dbReference type="ARBA" id="ARBA00011900"/>
    </source>
</evidence>
<reference evidence="8 9" key="1">
    <citation type="journal article" date="1992" name="Lakartidningen">
        <title>[Penicillin V and not amoxicillin is the first choice preparation in acute otitis].</title>
        <authorList>
            <person name="Kamme C."/>
            <person name="Lundgren K."/>
            <person name="Prellner K."/>
        </authorList>
    </citation>
    <scope>NUCLEOTIDE SEQUENCE [LARGE SCALE GENOMIC DNA]</scope>
    <source>
        <strain evidence="8 9">PC5538III-hc</strain>
    </source>
</reference>
<dbReference type="PANTHER" id="PTHR33841">
    <property type="entry name" value="DNA METHYLTRANSFERASE YEEA-RELATED"/>
    <property type="match status" value="1"/>
</dbReference>
<accession>A0A5C8EF36</accession>
<organism evidence="8 9">
    <name type="scientific">Brachyspira pilosicoli</name>
    <name type="common">Serpulina pilosicoli</name>
    <dbReference type="NCBI Taxonomy" id="52584"/>
    <lineage>
        <taxon>Bacteria</taxon>
        <taxon>Pseudomonadati</taxon>
        <taxon>Spirochaetota</taxon>
        <taxon>Spirochaetia</taxon>
        <taxon>Brachyspirales</taxon>
        <taxon>Brachyspiraceae</taxon>
        <taxon>Brachyspira</taxon>
    </lineage>
</organism>
<dbReference type="Pfam" id="PF20473">
    <property type="entry name" value="MmeI_Mtase"/>
    <property type="match status" value="1"/>
</dbReference>
<dbReference type="InterPro" id="IPR046816">
    <property type="entry name" value="MmeI_Mtase"/>
</dbReference>
<dbReference type="Gene3D" id="3.40.50.150">
    <property type="entry name" value="Vaccinia Virus protein VP39"/>
    <property type="match status" value="1"/>
</dbReference>
<name>A0A5C8EF36_BRAPL</name>
<comment type="catalytic activity">
    <reaction evidence="4">
        <text>a 2'-deoxyadenosine in DNA + S-adenosyl-L-methionine = an N(6)-methyl-2'-deoxyadenosine in DNA + S-adenosyl-L-homocysteine + H(+)</text>
        <dbReference type="Rhea" id="RHEA:15197"/>
        <dbReference type="Rhea" id="RHEA-COMP:12418"/>
        <dbReference type="Rhea" id="RHEA-COMP:12419"/>
        <dbReference type="ChEBI" id="CHEBI:15378"/>
        <dbReference type="ChEBI" id="CHEBI:57856"/>
        <dbReference type="ChEBI" id="CHEBI:59789"/>
        <dbReference type="ChEBI" id="CHEBI:90615"/>
        <dbReference type="ChEBI" id="CHEBI:90616"/>
        <dbReference type="EC" id="2.1.1.72"/>
    </reaction>
</comment>
<evidence type="ECO:0000256" key="3">
    <source>
        <dbReference type="ARBA" id="ARBA00022679"/>
    </source>
</evidence>
<evidence type="ECO:0000259" key="5">
    <source>
        <dbReference type="Pfam" id="PF20466"/>
    </source>
</evidence>
<protein>
    <recommendedName>
        <fullName evidence="1">site-specific DNA-methyltransferase (adenine-specific)</fullName>
        <ecNumber evidence="1">2.1.1.72</ecNumber>
    </recommendedName>
</protein>
<proteinExistence type="predicted"/>
<keyword evidence="3 8" id="KW-0808">Transferase</keyword>
<evidence type="ECO:0000256" key="2">
    <source>
        <dbReference type="ARBA" id="ARBA00022603"/>
    </source>
</evidence>
<dbReference type="InterPro" id="IPR046818">
    <property type="entry name" value="MmeI_C"/>
</dbReference>
<dbReference type="EC" id="2.1.1.72" evidence="1"/>
<dbReference type="GO" id="GO:0032259">
    <property type="term" value="P:methylation"/>
    <property type="evidence" value="ECO:0007669"/>
    <property type="project" value="UniProtKB-KW"/>
</dbReference>